<feature type="transmembrane region" description="Helical" evidence="1">
    <location>
        <begin position="12"/>
        <end position="32"/>
    </location>
</feature>
<proteinExistence type="predicted"/>
<dbReference type="EMBL" id="VSSQ01004261">
    <property type="protein sequence ID" value="MPM24433.1"/>
    <property type="molecule type" value="Genomic_DNA"/>
</dbReference>
<keyword evidence="1" id="KW-0472">Membrane</keyword>
<keyword evidence="1" id="KW-1133">Transmembrane helix</keyword>
<accession>A0A644YD26</accession>
<organism evidence="2">
    <name type="scientific">bioreactor metagenome</name>
    <dbReference type="NCBI Taxonomy" id="1076179"/>
    <lineage>
        <taxon>unclassified sequences</taxon>
        <taxon>metagenomes</taxon>
        <taxon>ecological metagenomes</taxon>
    </lineage>
</organism>
<evidence type="ECO:0000256" key="1">
    <source>
        <dbReference type="SAM" id="Phobius"/>
    </source>
</evidence>
<gene>
    <name evidence="2" type="ORF">SDC9_70915</name>
</gene>
<keyword evidence="1" id="KW-0812">Transmembrane</keyword>
<name>A0A644YD26_9ZZZZ</name>
<protein>
    <submittedName>
        <fullName evidence="2">Uncharacterized protein</fullName>
    </submittedName>
</protein>
<sequence>MGNSADGGEHNLALWSMALLLFLISMLFIVVIHRVSKKKEGNVE</sequence>
<reference evidence="2" key="1">
    <citation type="submission" date="2019-08" db="EMBL/GenBank/DDBJ databases">
        <authorList>
            <person name="Kucharzyk K."/>
            <person name="Murdoch R.W."/>
            <person name="Higgins S."/>
            <person name="Loffler F."/>
        </authorList>
    </citation>
    <scope>NUCLEOTIDE SEQUENCE</scope>
</reference>
<evidence type="ECO:0000313" key="2">
    <source>
        <dbReference type="EMBL" id="MPM24433.1"/>
    </source>
</evidence>
<dbReference type="AlphaFoldDB" id="A0A644YD26"/>
<comment type="caution">
    <text evidence="2">The sequence shown here is derived from an EMBL/GenBank/DDBJ whole genome shotgun (WGS) entry which is preliminary data.</text>
</comment>